<sequence length="186" mass="20504">MNDARGHDDEPCRGLHNDLGWALGTVFRTYAKAVRMAFADLPGGPRGYQVLTAAGSGLAGTQLTLAAWLGVDRTVMTYLLDDLEKAGVIERQPDPADRRARRIVLTPSGRDLLGALNRRLDEVEERVLVALEPVERATFRDLTARLASHFAEPSTDACVEVAQAEAELPPERPRRRRRAPARPTSR</sequence>
<dbReference type="PRINTS" id="PR00598">
    <property type="entry name" value="HTHMARR"/>
</dbReference>
<reference evidence="3" key="1">
    <citation type="submission" date="2021-01" db="EMBL/GenBank/DDBJ databases">
        <title>Whole genome shotgun sequence of Virgisporangium aliadipatigenens NBRC 105644.</title>
        <authorList>
            <person name="Komaki H."/>
            <person name="Tamura T."/>
        </authorList>
    </citation>
    <scope>NUCLEOTIDE SEQUENCE</scope>
    <source>
        <strain evidence="3">NBRC 105644</strain>
    </source>
</reference>
<dbReference type="Pfam" id="PF01047">
    <property type="entry name" value="MarR"/>
    <property type="match status" value="1"/>
</dbReference>
<dbReference type="InterPro" id="IPR036388">
    <property type="entry name" value="WH-like_DNA-bd_sf"/>
</dbReference>
<dbReference type="InterPro" id="IPR036390">
    <property type="entry name" value="WH_DNA-bd_sf"/>
</dbReference>
<dbReference type="PANTHER" id="PTHR33164:SF43">
    <property type="entry name" value="HTH-TYPE TRANSCRIPTIONAL REPRESSOR YETL"/>
    <property type="match status" value="1"/>
</dbReference>
<comment type="caution">
    <text evidence="3">The sequence shown here is derived from an EMBL/GenBank/DDBJ whole genome shotgun (WGS) entry which is preliminary data.</text>
</comment>
<feature type="compositionally biased region" description="Basic residues" evidence="1">
    <location>
        <begin position="173"/>
        <end position="186"/>
    </location>
</feature>
<dbReference type="InterPro" id="IPR000835">
    <property type="entry name" value="HTH_MarR-typ"/>
</dbReference>
<dbReference type="Gene3D" id="1.10.10.10">
    <property type="entry name" value="Winged helix-like DNA-binding domain superfamily/Winged helix DNA-binding domain"/>
    <property type="match status" value="1"/>
</dbReference>
<dbReference type="GO" id="GO:0006950">
    <property type="term" value="P:response to stress"/>
    <property type="evidence" value="ECO:0007669"/>
    <property type="project" value="TreeGrafter"/>
</dbReference>
<keyword evidence="4" id="KW-1185">Reference proteome</keyword>
<evidence type="ECO:0000313" key="3">
    <source>
        <dbReference type="EMBL" id="GIJ45514.1"/>
    </source>
</evidence>
<feature type="region of interest" description="Disordered" evidence="1">
    <location>
        <begin position="164"/>
        <end position="186"/>
    </location>
</feature>
<dbReference type="PANTHER" id="PTHR33164">
    <property type="entry name" value="TRANSCRIPTIONAL REGULATOR, MARR FAMILY"/>
    <property type="match status" value="1"/>
</dbReference>
<accession>A0A8J3YHT9</accession>
<feature type="domain" description="HTH marR-type" evidence="2">
    <location>
        <begin position="16"/>
        <end position="148"/>
    </location>
</feature>
<dbReference type="SUPFAM" id="SSF46785">
    <property type="entry name" value="Winged helix' DNA-binding domain"/>
    <property type="match status" value="1"/>
</dbReference>
<name>A0A8J3YHT9_9ACTN</name>
<organism evidence="3 4">
    <name type="scientific">Virgisporangium aliadipatigenens</name>
    <dbReference type="NCBI Taxonomy" id="741659"/>
    <lineage>
        <taxon>Bacteria</taxon>
        <taxon>Bacillati</taxon>
        <taxon>Actinomycetota</taxon>
        <taxon>Actinomycetes</taxon>
        <taxon>Micromonosporales</taxon>
        <taxon>Micromonosporaceae</taxon>
        <taxon>Virgisporangium</taxon>
    </lineage>
</organism>
<dbReference type="SMART" id="SM00347">
    <property type="entry name" value="HTH_MARR"/>
    <property type="match status" value="1"/>
</dbReference>
<dbReference type="PROSITE" id="PS50995">
    <property type="entry name" value="HTH_MARR_2"/>
    <property type="match status" value="1"/>
</dbReference>
<dbReference type="EMBL" id="BOPF01000007">
    <property type="protein sequence ID" value="GIJ45514.1"/>
    <property type="molecule type" value="Genomic_DNA"/>
</dbReference>
<gene>
    <name evidence="3" type="ORF">Val02_24000</name>
</gene>
<evidence type="ECO:0000313" key="4">
    <source>
        <dbReference type="Proteomes" id="UP000619260"/>
    </source>
</evidence>
<evidence type="ECO:0000256" key="1">
    <source>
        <dbReference type="SAM" id="MobiDB-lite"/>
    </source>
</evidence>
<dbReference type="InterPro" id="IPR039422">
    <property type="entry name" value="MarR/SlyA-like"/>
</dbReference>
<dbReference type="Proteomes" id="UP000619260">
    <property type="component" value="Unassembled WGS sequence"/>
</dbReference>
<dbReference type="GO" id="GO:0003700">
    <property type="term" value="F:DNA-binding transcription factor activity"/>
    <property type="evidence" value="ECO:0007669"/>
    <property type="project" value="InterPro"/>
</dbReference>
<dbReference type="RefSeq" id="WP_239152747.1">
    <property type="nucleotide sequence ID" value="NZ_BOPF01000007.1"/>
</dbReference>
<evidence type="ECO:0000259" key="2">
    <source>
        <dbReference type="PROSITE" id="PS50995"/>
    </source>
</evidence>
<protein>
    <recommendedName>
        <fullName evidence="2">HTH marR-type domain-containing protein</fullName>
    </recommendedName>
</protein>
<dbReference type="AlphaFoldDB" id="A0A8J3YHT9"/>
<proteinExistence type="predicted"/>